<feature type="binding site" evidence="15">
    <location>
        <position position="89"/>
    </location>
    <ligand>
        <name>Zn(2+)</name>
        <dbReference type="ChEBI" id="CHEBI:29105"/>
        <note>catalytic</note>
    </ligand>
</feature>
<dbReference type="SUPFAM" id="SSF53597">
    <property type="entry name" value="Dihydrofolate reductase-like"/>
    <property type="match status" value="1"/>
</dbReference>
<accession>A0A7V8VDG7</accession>
<dbReference type="Gene3D" id="3.40.430.10">
    <property type="entry name" value="Dihydrofolate Reductase, subunit A"/>
    <property type="match status" value="1"/>
</dbReference>
<evidence type="ECO:0000256" key="6">
    <source>
        <dbReference type="ARBA" id="ARBA00022619"/>
    </source>
</evidence>
<feature type="binding site" evidence="14">
    <location>
        <position position="175"/>
    </location>
    <ligand>
        <name>NADP(+)</name>
        <dbReference type="ChEBI" id="CHEBI:58349"/>
    </ligand>
</feature>
<feature type="binding site" evidence="14">
    <location>
        <position position="303"/>
    </location>
    <ligand>
        <name>substrate</name>
    </ligand>
</feature>
<dbReference type="InterPro" id="IPR050765">
    <property type="entry name" value="Riboflavin_Biosynth_HTPR"/>
</dbReference>
<feature type="binding site" evidence="14">
    <location>
        <position position="159"/>
    </location>
    <ligand>
        <name>NADP(+)</name>
        <dbReference type="ChEBI" id="CHEBI:58349"/>
    </ligand>
</feature>
<dbReference type="InterPro" id="IPR004794">
    <property type="entry name" value="Eubact_RibD"/>
</dbReference>
<dbReference type="CDD" id="cd01284">
    <property type="entry name" value="Riboflavin_deaminase-reductase"/>
    <property type="match status" value="1"/>
</dbReference>
<reference evidence="17 18" key="1">
    <citation type="submission" date="2020-07" db="EMBL/GenBank/DDBJ databases">
        <title>Thermogemmata thermophila gen. nov., sp. nov., a novel moderate thermophilic planctomycete from a Kamchatka hot spring.</title>
        <authorList>
            <person name="Elcheninov A.G."/>
            <person name="Podosokorskaya O.A."/>
            <person name="Kovaleva O.L."/>
            <person name="Novikov A."/>
            <person name="Bonch-Osmolovskaya E.A."/>
            <person name="Toshchakov S.V."/>
            <person name="Kublanov I.V."/>
        </authorList>
    </citation>
    <scope>NUCLEOTIDE SEQUENCE [LARGE SCALE GENOMIC DNA]</scope>
    <source>
        <strain evidence="17 18">2918</strain>
    </source>
</reference>
<protein>
    <recommendedName>
        <fullName evidence="12">Riboflavin biosynthesis protein RibD</fullName>
    </recommendedName>
    <domain>
        <recommendedName>
            <fullName evidence="12">Diaminohydroxyphosphoribosylaminopyrimidine deaminase</fullName>
            <shortName evidence="12">DRAP deaminase</shortName>
            <ecNumber evidence="12">3.5.4.26</ecNumber>
        </recommendedName>
        <alternativeName>
            <fullName evidence="12">Riboflavin-specific deaminase</fullName>
        </alternativeName>
    </domain>
    <domain>
        <recommendedName>
            <fullName evidence="12">5-amino-6-(5-phosphoribosylamino)uracil reductase</fullName>
            <ecNumber evidence="12">1.1.1.193</ecNumber>
        </recommendedName>
        <alternativeName>
            <fullName evidence="12">HTP reductase</fullName>
        </alternativeName>
    </domain>
</protein>
<evidence type="ECO:0000256" key="13">
    <source>
        <dbReference type="PIRSR" id="PIRSR006769-1"/>
    </source>
</evidence>
<keyword evidence="8 12" id="KW-0862">Zinc</keyword>
<keyword evidence="18" id="KW-1185">Reference proteome</keyword>
<dbReference type="PANTHER" id="PTHR38011:SF7">
    <property type="entry name" value="2,5-DIAMINO-6-RIBOSYLAMINO-4(3H)-PYRIMIDINONE 5'-PHOSPHATE REDUCTASE"/>
    <property type="match status" value="1"/>
</dbReference>
<evidence type="ECO:0000256" key="10">
    <source>
        <dbReference type="ARBA" id="ARBA00023002"/>
    </source>
</evidence>
<dbReference type="Pfam" id="PF00383">
    <property type="entry name" value="dCMP_cyt_deam_1"/>
    <property type="match status" value="1"/>
</dbReference>
<dbReference type="UniPathway" id="UPA00275">
    <property type="reaction ID" value="UER00401"/>
</dbReference>
<evidence type="ECO:0000256" key="9">
    <source>
        <dbReference type="ARBA" id="ARBA00022857"/>
    </source>
</evidence>
<dbReference type="SUPFAM" id="SSF53927">
    <property type="entry name" value="Cytidine deaminase-like"/>
    <property type="match status" value="1"/>
</dbReference>
<keyword evidence="6 12" id="KW-0686">Riboflavin biosynthesis</keyword>
<dbReference type="NCBIfam" id="TIGR00326">
    <property type="entry name" value="eubact_ribD"/>
    <property type="match status" value="1"/>
</dbReference>
<comment type="cofactor">
    <cofactor evidence="12 15">
        <name>Zn(2+)</name>
        <dbReference type="ChEBI" id="CHEBI:29105"/>
    </cofactor>
    <text evidence="12 15">Binds 1 zinc ion.</text>
</comment>
<dbReference type="PROSITE" id="PS51747">
    <property type="entry name" value="CYT_DCMP_DEAMINASES_2"/>
    <property type="match status" value="1"/>
</dbReference>
<name>A0A7V8VDG7_9BACT</name>
<evidence type="ECO:0000256" key="15">
    <source>
        <dbReference type="PIRSR" id="PIRSR006769-3"/>
    </source>
</evidence>
<dbReference type="InterPro" id="IPR002125">
    <property type="entry name" value="CMP_dCMP_dom"/>
</dbReference>
<organism evidence="17 18">
    <name type="scientific">Thermogemmata fonticola</name>
    <dbReference type="NCBI Taxonomy" id="2755323"/>
    <lineage>
        <taxon>Bacteria</taxon>
        <taxon>Pseudomonadati</taxon>
        <taxon>Planctomycetota</taxon>
        <taxon>Planctomycetia</taxon>
        <taxon>Gemmatales</taxon>
        <taxon>Gemmataceae</taxon>
        <taxon>Thermogemmata</taxon>
    </lineage>
</organism>
<feature type="binding site" evidence="15">
    <location>
        <position position="55"/>
    </location>
    <ligand>
        <name>Zn(2+)</name>
        <dbReference type="ChEBI" id="CHEBI:29105"/>
        <note>catalytic</note>
    </ligand>
</feature>
<feature type="binding site" evidence="15">
    <location>
        <position position="80"/>
    </location>
    <ligand>
        <name>Zn(2+)</name>
        <dbReference type="ChEBI" id="CHEBI:29105"/>
        <note>catalytic</note>
    </ligand>
</feature>
<evidence type="ECO:0000256" key="11">
    <source>
        <dbReference type="ARBA" id="ARBA00023268"/>
    </source>
</evidence>
<dbReference type="GO" id="GO:0008835">
    <property type="term" value="F:diaminohydroxyphosphoribosylaminopyrimidine deaminase activity"/>
    <property type="evidence" value="ECO:0007669"/>
    <property type="project" value="UniProtKB-EC"/>
</dbReference>
<dbReference type="InterPro" id="IPR016193">
    <property type="entry name" value="Cytidine_deaminase-like"/>
</dbReference>
<comment type="catalytic activity">
    <reaction evidence="12">
        <text>2,5-diamino-6-hydroxy-4-(5-phosphoribosylamino)-pyrimidine + H2O + H(+) = 5-amino-6-(5-phospho-D-ribosylamino)uracil + NH4(+)</text>
        <dbReference type="Rhea" id="RHEA:21868"/>
        <dbReference type="ChEBI" id="CHEBI:15377"/>
        <dbReference type="ChEBI" id="CHEBI:15378"/>
        <dbReference type="ChEBI" id="CHEBI:28938"/>
        <dbReference type="ChEBI" id="CHEBI:58453"/>
        <dbReference type="ChEBI" id="CHEBI:58614"/>
        <dbReference type="EC" id="3.5.4.26"/>
    </reaction>
</comment>
<feature type="binding site" evidence="14">
    <location>
        <position position="173"/>
    </location>
    <ligand>
        <name>substrate</name>
    </ligand>
</feature>
<comment type="function">
    <text evidence="1 12">Converts 2,5-diamino-6-(ribosylamino)-4(3h)-pyrimidinone 5'-phosphate into 5-amino-6-(ribosylamino)-2,4(1h,3h)-pyrimidinedione 5'-phosphate.</text>
</comment>
<keyword evidence="12 17" id="KW-0378">Hydrolase</keyword>
<evidence type="ECO:0000313" key="17">
    <source>
        <dbReference type="EMBL" id="MBA2226007.1"/>
    </source>
</evidence>
<evidence type="ECO:0000256" key="1">
    <source>
        <dbReference type="ARBA" id="ARBA00002151"/>
    </source>
</evidence>
<dbReference type="InterPro" id="IPR016192">
    <property type="entry name" value="APOBEC/CMP_deaminase_Zn-bd"/>
</dbReference>
<keyword evidence="9 12" id="KW-0521">NADP</keyword>
<feature type="active site" description="Proton donor" evidence="13">
    <location>
        <position position="57"/>
    </location>
</feature>
<dbReference type="RefSeq" id="WP_194537449.1">
    <property type="nucleotide sequence ID" value="NZ_JACEFB010000004.1"/>
</dbReference>
<evidence type="ECO:0000256" key="14">
    <source>
        <dbReference type="PIRSR" id="PIRSR006769-2"/>
    </source>
</evidence>
<comment type="pathway">
    <text evidence="3 12">Cofactor biosynthesis; riboflavin biosynthesis; 5-amino-6-(D-ribitylamino)uracil from GTP: step 3/4.</text>
</comment>
<keyword evidence="11" id="KW-0511">Multifunctional enzyme</keyword>
<evidence type="ECO:0000256" key="7">
    <source>
        <dbReference type="ARBA" id="ARBA00022723"/>
    </source>
</evidence>
<proteinExistence type="inferred from homology"/>
<gene>
    <name evidence="17" type="primary">ribD</name>
    <name evidence="17" type="ORF">H0921_07515</name>
</gene>
<dbReference type="GO" id="GO:0009231">
    <property type="term" value="P:riboflavin biosynthetic process"/>
    <property type="evidence" value="ECO:0007669"/>
    <property type="project" value="UniProtKB-UniPathway"/>
</dbReference>
<dbReference type="Proteomes" id="UP000542342">
    <property type="component" value="Unassembled WGS sequence"/>
</dbReference>
<evidence type="ECO:0000256" key="12">
    <source>
        <dbReference type="PIRNR" id="PIRNR006769"/>
    </source>
</evidence>
<evidence type="ECO:0000259" key="16">
    <source>
        <dbReference type="PROSITE" id="PS51747"/>
    </source>
</evidence>
<evidence type="ECO:0000256" key="4">
    <source>
        <dbReference type="ARBA" id="ARBA00005259"/>
    </source>
</evidence>
<dbReference type="GO" id="GO:0008270">
    <property type="term" value="F:zinc ion binding"/>
    <property type="evidence" value="ECO:0007669"/>
    <property type="project" value="InterPro"/>
</dbReference>
<dbReference type="PANTHER" id="PTHR38011">
    <property type="entry name" value="DIHYDROFOLATE REDUCTASE FAMILY PROTEIN (AFU_ORTHOLOGUE AFUA_8G06820)"/>
    <property type="match status" value="1"/>
</dbReference>
<dbReference type="PIRSF" id="PIRSF006769">
    <property type="entry name" value="RibD"/>
    <property type="match status" value="1"/>
</dbReference>
<dbReference type="EMBL" id="JACEFB010000004">
    <property type="protein sequence ID" value="MBA2226007.1"/>
    <property type="molecule type" value="Genomic_DNA"/>
</dbReference>
<dbReference type="InterPro" id="IPR024072">
    <property type="entry name" value="DHFR-like_dom_sf"/>
</dbReference>
<feature type="binding site" evidence="14">
    <location>
        <begin position="305"/>
        <end position="311"/>
    </location>
    <ligand>
        <name>NADP(+)</name>
        <dbReference type="ChEBI" id="CHEBI:58349"/>
    </ligand>
</feature>
<comment type="catalytic activity">
    <reaction evidence="12">
        <text>5-amino-6-(5-phospho-D-ribitylamino)uracil + NADP(+) = 5-amino-6-(5-phospho-D-ribosylamino)uracil + NADPH + H(+)</text>
        <dbReference type="Rhea" id="RHEA:17845"/>
        <dbReference type="ChEBI" id="CHEBI:15378"/>
        <dbReference type="ChEBI" id="CHEBI:57783"/>
        <dbReference type="ChEBI" id="CHEBI:58349"/>
        <dbReference type="ChEBI" id="CHEBI:58421"/>
        <dbReference type="ChEBI" id="CHEBI:58453"/>
        <dbReference type="EC" id="1.1.1.193"/>
    </reaction>
</comment>
<dbReference type="EC" id="3.5.4.26" evidence="12"/>
<feature type="binding site" evidence="14">
    <location>
        <position position="189"/>
    </location>
    <ligand>
        <name>substrate</name>
    </ligand>
</feature>
<feature type="binding site" evidence="14">
    <location>
        <position position="205"/>
    </location>
    <ligand>
        <name>NADP(+)</name>
        <dbReference type="ChEBI" id="CHEBI:58349"/>
    </ligand>
</feature>
<dbReference type="Pfam" id="PF01872">
    <property type="entry name" value="RibD_C"/>
    <property type="match status" value="1"/>
</dbReference>
<comment type="similarity">
    <text evidence="4 12">In the N-terminal section; belongs to the cytidine and deoxycytidylate deaminase family.</text>
</comment>
<evidence type="ECO:0000256" key="8">
    <source>
        <dbReference type="ARBA" id="ARBA00022833"/>
    </source>
</evidence>
<comment type="caution">
    <text evidence="17">The sequence shown here is derived from an EMBL/GenBank/DDBJ whole genome shotgun (WGS) entry which is preliminary data.</text>
</comment>
<dbReference type="AlphaFoldDB" id="A0A7V8VDG7"/>
<evidence type="ECO:0000313" key="18">
    <source>
        <dbReference type="Proteomes" id="UP000542342"/>
    </source>
</evidence>
<dbReference type="EC" id="1.1.1.193" evidence="12"/>
<keyword evidence="10 12" id="KW-0560">Oxidoreductase</keyword>
<comment type="similarity">
    <text evidence="5 12">In the C-terminal section; belongs to the HTP reductase family.</text>
</comment>
<dbReference type="InterPro" id="IPR002734">
    <property type="entry name" value="RibDG_C"/>
</dbReference>
<feature type="domain" description="CMP/dCMP-type deaminase" evidence="16">
    <location>
        <begin position="5"/>
        <end position="128"/>
    </location>
</feature>
<feature type="binding site" evidence="14">
    <location>
        <position position="209"/>
    </location>
    <ligand>
        <name>substrate</name>
    </ligand>
</feature>
<evidence type="ECO:0000256" key="3">
    <source>
        <dbReference type="ARBA" id="ARBA00004910"/>
    </source>
</evidence>
<evidence type="ECO:0000256" key="5">
    <source>
        <dbReference type="ARBA" id="ARBA00007417"/>
    </source>
</evidence>
<dbReference type="PROSITE" id="PS00903">
    <property type="entry name" value="CYT_DCMP_DEAMINASES_1"/>
    <property type="match status" value="1"/>
</dbReference>
<dbReference type="GO" id="GO:0008703">
    <property type="term" value="F:5-amino-6-(5-phosphoribosylamino)uracil reductase activity"/>
    <property type="evidence" value="ECO:0007669"/>
    <property type="project" value="UniProtKB-EC"/>
</dbReference>
<feature type="binding site" evidence="14">
    <location>
        <position position="201"/>
    </location>
    <ligand>
        <name>NADP(+)</name>
        <dbReference type="ChEBI" id="CHEBI:58349"/>
    </ligand>
</feature>
<comment type="pathway">
    <text evidence="2 12">Cofactor biosynthesis; riboflavin biosynthesis; 5-amino-6-(D-ribitylamino)uracil from GTP: step 2/4.</text>
</comment>
<evidence type="ECO:0000256" key="2">
    <source>
        <dbReference type="ARBA" id="ARBA00004882"/>
    </source>
</evidence>
<sequence length="384" mass="41093">MDSPDRYLEPMKEALRVAGGGRGRVEPNPLVGAVILDAEGRYIASGCHKEYGGPHAEIIALEIAGERARGGTLIVTLEPCCHHGKTPPCTEAILAAGIRRVVAAMTDPFPAVAGRGFQRLREAGVEVIVGVGEVEARRLNAAYLKRVATGQPWVHAKWAMSLDGCLASDSGHSYWISNEASRYHVHKLRGVMDAIIVGAKTVRVDDPLLIPQLPTPRKPRRVVVSASGQLPSEAKLLRTAREVPTLVYTTAEAVPRLAAWQAAGVEIVPLPLQSPADPSAPRLSISALLDDLGRRGCTHVLVEGGPTLFSSFWQADAIDEWHVYLAPLLLATGRVPLQGRAARFMSDALHLAQASIAAFSDNAYLHAYTPRGPFAPSPLKSAPS</sequence>
<dbReference type="Gene3D" id="3.40.140.10">
    <property type="entry name" value="Cytidine Deaminase, domain 2"/>
    <property type="match status" value="1"/>
</dbReference>
<keyword evidence="7 12" id="KW-0479">Metal-binding</keyword>